<dbReference type="Proteomes" id="UP000625711">
    <property type="component" value="Unassembled WGS sequence"/>
</dbReference>
<reference evidence="1" key="1">
    <citation type="submission" date="2020-08" db="EMBL/GenBank/DDBJ databases">
        <title>Genome sequencing and assembly of the red palm weevil Rhynchophorus ferrugineus.</title>
        <authorList>
            <person name="Dias G.B."/>
            <person name="Bergman C.M."/>
            <person name="Manee M."/>
        </authorList>
    </citation>
    <scope>NUCLEOTIDE SEQUENCE</scope>
    <source>
        <strain evidence="1">AA-2017</strain>
        <tissue evidence="1">Whole larva</tissue>
    </source>
</reference>
<keyword evidence="2" id="KW-1185">Reference proteome</keyword>
<name>A0A834I2Q6_RHYFE</name>
<protein>
    <submittedName>
        <fullName evidence="1">Uncharacterized protein</fullName>
    </submittedName>
</protein>
<comment type="caution">
    <text evidence="1">The sequence shown here is derived from an EMBL/GenBank/DDBJ whole genome shotgun (WGS) entry which is preliminary data.</text>
</comment>
<proteinExistence type="predicted"/>
<dbReference type="AlphaFoldDB" id="A0A834I2Q6"/>
<organism evidence="1 2">
    <name type="scientific">Rhynchophorus ferrugineus</name>
    <name type="common">Red palm weevil</name>
    <name type="synonym">Curculio ferrugineus</name>
    <dbReference type="NCBI Taxonomy" id="354439"/>
    <lineage>
        <taxon>Eukaryota</taxon>
        <taxon>Metazoa</taxon>
        <taxon>Ecdysozoa</taxon>
        <taxon>Arthropoda</taxon>
        <taxon>Hexapoda</taxon>
        <taxon>Insecta</taxon>
        <taxon>Pterygota</taxon>
        <taxon>Neoptera</taxon>
        <taxon>Endopterygota</taxon>
        <taxon>Coleoptera</taxon>
        <taxon>Polyphaga</taxon>
        <taxon>Cucujiformia</taxon>
        <taxon>Curculionidae</taxon>
        <taxon>Dryophthorinae</taxon>
        <taxon>Rhynchophorus</taxon>
    </lineage>
</organism>
<evidence type="ECO:0000313" key="1">
    <source>
        <dbReference type="EMBL" id="KAF7271266.1"/>
    </source>
</evidence>
<sequence length="99" mass="10899">MNVTKKQEQNVSFDQTKSKCVQLRPPENRQRSACSTDGRGATTLYRSSFFPIRLSPNASASEGAYVNGRSESLQSRALRYPPGISLDYGLGFTCSTLIC</sequence>
<accession>A0A834I2Q6</accession>
<evidence type="ECO:0000313" key="2">
    <source>
        <dbReference type="Proteomes" id="UP000625711"/>
    </source>
</evidence>
<dbReference type="EMBL" id="JAACXV010013988">
    <property type="protein sequence ID" value="KAF7271266.1"/>
    <property type="molecule type" value="Genomic_DNA"/>
</dbReference>
<gene>
    <name evidence="1" type="ORF">GWI33_015836</name>
</gene>